<dbReference type="PANTHER" id="PTHR43065:SF10">
    <property type="entry name" value="PEROXIDE STRESS-ACTIVATED HISTIDINE KINASE MAK3"/>
    <property type="match status" value="1"/>
</dbReference>
<protein>
    <recommendedName>
        <fullName evidence="2">histidine kinase</fullName>
        <ecNumber evidence="2">2.7.13.3</ecNumber>
    </recommendedName>
</protein>
<dbReference type="SMART" id="SM00387">
    <property type="entry name" value="HATPase_c"/>
    <property type="match status" value="1"/>
</dbReference>
<keyword evidence="7" id="KW-0067">ATP-binding</keyword>
<keyword evidence="4" id="KW-0808">Transferase</keyword>
<dbReference type="EMBL" id="AP018227">
    <property type="protein sequence ID" value="BAY83363.1"/>
    <property type="molecule type" value="Genomic_DNA"/>
</dbReference>
<dbReference type="GO" id="GO:0000155">
    <property type="term" value="F:phosphorelay sensor kinase activity"/>
    <property type="evidence" value="ECO:0007669"/>
    <property type="project" value="InterPro"/>
</dbReference>
<dbReference type="InterPro" id="IPR003661">
    <property type="entry name" value="HisK_dim/P_dom"/>
</dbReference>
<dbReference type="InterPro" id="IPR004358">
    <property type="entry name" value="Sig_transdc_His_kin-like_C"/>
</dbReference>
<evidence type="ECO:0000256" key="2">
    <source>
        <dbReference type="ARBA" id="ARBA00012438"/>
    </source>
</evidence>
<evidence type="ECO:0000256" key="9">
    <source>
        <dbReference type="PROSITE-ProRule" id="PRU00169"/>
    </source>
</evidence>
<dbReference type="InterPro" id="IPR011006">
    <property type="entry name" value="CheY-like_superfamily"/>
</dbReference>
<dbReference type="SUPFAM" id="SSF55874">
    <property type="entry name" value="ATPase domain of HSP90 chaperone/DNA topoisomerase II/histidine kinase"/>
    <property type="match status" value="1"/>
</dbReference>
<evidence type="ECO:0000256" key="4">
    <source>
        <dbReference type="ARBA" id="ARBA00022679"/>
    </source>
</evidence>
<dbReference type="PRINTS" id="PR00344">
    <property type="entry name" value="BCTRLSENSOR"/>
</dbReference>
<dbReference type="Gene3D" id="1.10.287.130">
    <property type="match status" value="1"/>
</dbReference>
<name>A0A1Z4LQ77_9CYAN</name>
<dbReference type="EC" id="2.7.13.3" evidence="2"/>
<evidence type="ECO:0000256" key="3">
    <source>
        <dbReference type="ARBA" id="ARBA00022553"/>
    </source>
</evidence>
<dbReference type="OrthoDB" id="9759601at2"/>
<keyword evidence="8" id="KW-0902">Two-component regulatory system</keyword>
<dbReference type="Pfam" id="PF02518">
    <property type="entry name" value="HATPase_c"/>
    <property type="match status" value="1"/>
</dbReference>
<dbReference type="PROSITE" id="PS50110">
    <property type="entry name" value="RESPONSE_REGULATORY"/>
    <property type="match status" value="1"/>
</dbReference>
<accession>A0A1Z4LQ77</accession>
<feature type="domain" description="Histidine kinase" evidence="10">
    <location>
        <begin position="208"/>
        <end position="467"/>
    </location>
</feature>
<dbReference type="InterPro" id="IPR001789">
    <property type="entry name" value="Sig_transdc_resp-reg_receiver"/>
</dbReference>
<dbReference type="Gene3D" id="3.30.565.10">
    <property type="entry name" value="Histidine kinase-like ATPase, C-terminal domain"/>
    <property type="match status" value="1"/>
</dbReference>
<dbReference type="SUPFAM" id="SSF52172">
    <property type="entry name" value="CheY-like"/>
    <property type="match status" value="1"/>
</dbReference>
<evidence type="ECO:0000256" key="6">
    <source>
        <dbReference type="ARBA" id="ARBA00022777"/>
    </source>
</evidence>
<dbReference type="InterPro" id="IPR005467">
    <property type="entry name" value="His_kinase_dom"/>
</dbReference>
<gene>
    <name evidence="12" type="ORF">NIES267_28510</name>
</gene>
<dbReference type="InterPro" id="IPR036097">
    <property type="entry name" value="HisK_dim/P_sf"/>
</dbReference>
<dbReference type="PROSITE" id="PS50109">
    <property type="entry name" value="HIS_KIN"/>
    <property type="match status" value="1"/>
</dbReference>
<dbReference type="InterPro" id="IPR036890">
    <property type="entry name" value="HATPase_C_sf"/>
</dbReference>
<keyword evidence="13" id="KW-1185">Reference proteome</keyword>
<comment type="catalytic activity">
    <reaction evidence="1">
        <text>ATP + protein L-histidine = ADP + protein N-phospho-L-histidine.</text>
        <dbReference type="EC" id="2.7.13.3"/>
    </reaction>
</comment>
<evidence type="ECO:0000256" key="5">
    <source>
        <dbReference type="ARBA" id="ARBA00022741"/>
    </source>
</evidence>
<dbReference type="AlphaFoldDB" id="A0A1Z4LQ77"/>
<evidence type="ECO:0000256" key="7">
    <source>
        <dbReference type="ARBA" id="ARBA00022840"/>
    </source>
</evidence>
<dbReference type="PANTHER" id="PTHR43065">
    <property type="entry name" value="SENSOR HISTIDINE KINASE"/>
    <property type="match status" value="1"/>
</dbReference>
<evidence type="ECO:0000313" key="13">
    <source>
        <dbReference type="Proteomes" id="UP000218418"/>
    </source>
</evidence>
<keyword evidence="6 12" id="KW-0418">Kinase</keyword>
<dbReference type="GO" id="GO:0005524">
    <property type="term" value="F:ATP binding"/>
    <property type="evidence" value="ECO:0007669"/>
    <property type="project" value="UniProtKB-KW"/>
</dbReference>
<feature type="modified residue" description="4-aspartylphosphate" evidence="9">
    <location>
        <position position="93"/>
    </location>
</feature>
<evidence type="ECO:0000259" key="10">
    <source>
        <dbReference type="PROSITE" id="PS50109"/>
    </source>
</evidence>
<keyword evidence="3 9" id="KW-0597">Phosphoprotein</keyword>
<keyword evidence="5" id="KW-0547">Nucleotide-binding</keyword>
<sequence>MTLENKSSFAETDDDVLVFEEEEIDDVTENIALDKSWKIVIVDDEPTVHQVTKLALKNLVFENKPVTFISGYSTQEAKELITAHPDTALILLDVVMDLNDAGLQIVQYIREELKNKRVRIILRTGQPGEAPEESVIINYDINDYKLKVELTRQKLLTTTIAALRSYRDFTIMEEQSIKLTQTLETLQDAQFQLVQSEKMSALGNLVAGIAHEINNPIGFVTGNLKMAREYIGDLFKLIELYQKYYPNPEPEIEEEIEKMDLEYLRDDLPKLFDSLKIGSERIRNISISLRTFSRGDTEQKISSNIHEGIDSTILILRHRLKASESNPGIQVIKNYGNLPFIDCYSGQLNQVFMNLLANAIDSLEESNIGKSFEEIEENLNKIEITTSLTEDEKSILIKIADNGLGISEEVQQKIFDHLFTTKAVGKGTGLGLSIAREIIVDKHGGTLSFNSKIGKGTEFVIEIPNNS</sequence>
<dbReference type="Proteomes" id="UP000218418">
    <property type="component" value="Chromosome"/>
</dbReference>
<dbReference type="InterPro" id="IPR003594">
    <property type="entry name" value="HATPase_dom"/>
</dbReference>
<evidence type="ECO:0000259" key="11">
    <source>
        <dbReference type="PROSITE" id="PS50110"/>
    </source>
</evidence>
<dbReference type="SUPFAM" id="SSF47384">
    <property type="entry name" value="Homodimeric domain of signal transducing histidine kinase"/>
    <property type="match status" value="1"/>
</dbReference>
<dbReference type="CDD" id="cd00082">
    <property type="entry name" value="HisKA"/>
    <property type="match status" value="1"/>
</dbReference>
<dbReference type="Gene3D" id="3.40.50.2300">
    <property type="match status" value="1"/>
</dbReference>
<proteinExistence type="predicted"/>
<evidence type="ECO:0000256" key="8">
    <source>
        <dbReference type="ARBA" id="ARBA00023012"/>
    </source>
</evidence>
<evidence type="ECO:0000256" key="1">
    <source>
        <dbReference type="ARBA" id="ARBA00000085"/>
    </source>
</evidence>
<feature type="domain" description="Response regulatory" evidence="11">
    <location>
        <begin position="38"/>
        <end position="162"/>
    </location>
</feature>
<evidence type="ECO:0000313" key="12">
    <source>
        <dbReference type="EMBL" id="BAY83363.1"/>
    </source>
</evidence>
<organism evidence="12 13">
    <name type="scientific">Calothrix parasitica NIES-267</name>
    <dbReference type="NCBI Taxonomy" id="1973488"/>
    <lineage>
        <taxon>Bacteria</taxon>
        <taxon>Bacillati</taxon>
        <taxon>Cyanobacteriota</taxon>
        <taxon>Cyanophyceae</taxon>
        <taxon>Nostocales</taxon>
        <taxon>Calotrichaceae</taxon>
        <taxon>Calothrix</taxon>
    </lineage>
</organism>
<reference evidence="12 13" key="1">
    <citation type="submission" date="2017-06" db="EMBL/GenBank/DDBJ databases">
        <title>Genome sequencing of cyanobaciteial culture collection at National Institute for Environmental Studies (NIES).</title>
        <authorList>
            <person name="Hirose Y."/>
            <person name="Shimura Y."/>
            <person name="Fujisawa T."/>
            <person name="Nakamura Y."/>
            <person name="Kawachi M."/>
        </authorList>
    </citation>
    <scope>NUCLEOTIDE SEQUENCE [LARGE SCALE GENOMIC DNA]</scope>
    <source>
        <strain evidence="12 13">NIES-267</strain>
    </source>
</reference>